<accession>A0ACC0B533</accession>
<dbReference type="EMBL" id="CM044704">
    <property type="protein sequence ID" value="KAI5667734.1"/>
    <property type="molecule type" value="Genomic_DNA"/>
</dbReference>
<reference evidence="2" key="1">
    <citation type="journal article" date="2023" name="Nat. Plants">
        <title>Single-cell RNA sequencing provides a high-resolution roadmap for understanding the multicellular compartmentation of specialized metabolism.</title>
        <authorList>
            <person name="Sun S."/>
            <person name="Shen X."/>
            <person name="Li Y."/>
            <person name="Li Y."/>
            <person name="Wang S."/>
            <person name="Li R."/>
            <person name="Zhang H."/>
            <person name="Shen G."/>
            <person name="Guo B."/>
            <person name="Wei J."/>
            <person name="Xu J."/>
            <person name="St-Pierre B."/>
            <person name="Chen S."/>
            <person name="Sun C."/>
        </authorList>
    </citation>
    <scope>NUCLEOTIDE SEQUENCE [LARGE SCALE GENOMIC DNA]</scope>
</reference>
<organism evidence="1 2">
    <name type="scientific">Catharanthus roseus</name>
    <name type="common">Madagascar periwinkle</name>
    <name type="synonym">Vinca rosea</name>
    <dbReference type="NCBI Taxonomy" id="4058"/>
    <lineage>
        <taxon>Eukaryota</taxon>
        <taxon>Viridiplantae</taxon>
        <taxon>Streptophyta</taxon>
        <taxon>Embryophyta</taxon>
        <taxon>Tracheophyta</taxon>
        <taxon>Spermatophyta</taxon>
        <taxon>Magnoliopsida</taxon>
        <taxon>eudicotyledons</taxon>
        <taxon>Gunneridae</taxon>
        <taxon>Pentapetalae</taxon>
        <taxon>asterids</taxon>
        <taxon>lamiids</taxon>
        <taxon>Gentianales</taxon>
        <taxon>Apocynaceae</taxon>
        <taxon>Rauvolfioideae</taxon>
        <taxon>Vinceae</taxon>
        <taxon>Catharanthinae</taxon>
        <taxon>Catharanthus</taxon>
    </lineage>
</organism>
<evidence type="ECO:0000313" key="2">
    <source>
        <dbReference type="Proteomes" id="UP001060085"/>
    </source>
</evidence>
<comment type="caution">
    <text evidence="1">The sequence shown here is derived from an EMBL/GenBank/DDBJ whole genome shotgun (WGS) entry which is preliminary data.</text>
</comment>
<protein>
    <submittedName>
        <fullName evidence="1">Uncharacterized protein</fullName>
    </submittedName>
</protein>
<dbReference type="Proteomes" id="UP001060085">
    <property type="component" value="Linkage Group LG04"/>
</dbReference>
<proteinExistence type="predicted"/>
<keyword evidence="2" id="KW-1185">Reference proteome</keyword>
<gene>
    <name evidence="1" type="ORF">M9H77_17587</name>
</gene>
<name>A0ACC0B533_CATRO</name>
<evidence type="ECO:0000313" key="1">
    <source>
        <dbReference type="EMBL" id="KAI5667734.1"/>
    </source>
</evidence>
<sequence length="417" mass="47655">MAYSKLARARSNCYKDGDYGGNIYGGSHHRDGHFAHRSQMGIGNFSSYAKAFDHIPYEDCYEKSPYDVRKGYHGSHDYSDQNCGDANHRTFGFLGNNSYDFDGSLFSLLGDHYVKFQGEVVKHLQYVLASLDPYVIGFDELNRVEKPLLLVKGLIVKSLKGLNFSLWRDAKLEQSCFDIKCWHDILDIISLVVDSFPSWTPMWGMIPSYFLDPFVGNFLVKKVEGNVLHTLSLLKNNYYVFYESLIAFIGDPYDKFQGEFVEKYAFLSLPLGPYVLGFVEYFLVGKPLLLANGMTQDKHENVETFQGPVTRSIKRKIEEKNKRMVTLFKNFRGLTWNAMEGENEDQRSPKTVLMSIMQVKKAKGISLEDLEYSISNGEKGWNPNASGKVHPTIHGRVMAKEEKIEQYLPPKVGSRRK</sequence>